<name>A0ACB8AFS8_9AGAM</name>
<protein>
    <submittedName>
        <fullName evidence="1">Uncharacterized protein</fullName>
    </submittedName>
</protein>
<comment type="caution">
    <text evidence="1">The sequence shown here is derived from an EMBL/GenBank/DDBJ whole genome shotgun (WGS) entry which is preliminary data.</text>
</comment>
<reference evidence="1" key="1">
    <citation type="journal article" date="2021" name="New Phytol.">
        <title>Evolutionary innovations through gain and loss of genes in the ectomycorrhizal Boletales.</title>
        <authorList>
            <person name="Wu G."/>
            <person name="Miyauchi S."/>
            <person name="Morin E."/>
            <person name="Kuo A."/>
            <person name="Drula E."/>
            <person name="Varga T."/>
            <person name="Kohler A."/>
            <person name="Feng B."/>
            <person name="Cao Y."/>
            <person name="Lipzen A."/>
            <person name="Daum C."/>
            <person name="Hundley H."/>
            <person name="Pangilinan J."/>
            <person name="Johnson J."/>
            <person name="Barry K."/>
            <person name="LaButti K."/>
            <person name="Ng V."/>
            <person name="Ahrendt S."/>
            <person name="Min B."/>
            <person name="Choi I.G."/>
            <person name="Park H."/>
            <person name="Plett J.M."/>
            <person name="Magnuson J."/>
            <person name="Spatafora J.W."/>
            <person name="Nagy L.G."/>
            <person name="Henrissat B."/>
            <person name="Grigoriev I.V."/>
            <person name="Yang Z.L."/>
            <person name="Xu J."/>
            <person name="Martin F.M."/>
        </authorList>
    </citation>
    <scope>NUCLEOTIDE SEQUENCE</scope>
    <source>
        <strain evidence="1">ATCC 28755</strain>
    </source>
</reference>
<accession>A0ACB8AFS8</accession>
<dbReference type="EMBL" id="MU267674">
    <property type="protein sequence ID" value="KAH7911578.1"/>
    <property type="molecule type" value="Genomic_DNA"/>
</dbReference>
<dbReference type="Proteomes" id="UP000790377">
    <property type="component" value="Unassembled WGS sequence"/>
</dbReference>
<proteinExistence type="predicted"/>
<evidence type="ECO:0000313" key="1">
    <source>
        <dbReference type="EMBL" id="KAH7911578.1"/>
    </source>
</evidence>
<organism evidence="1 2">
    <name type="scientific">Hygrophoropsis aurantiaca</name>
    <dbReference type="NCBI Taxonomy" id="72124"/>
    <lineage>
        <taxon>Eukaryota</taxon>
        <taxon>Fungi</taxon>
        <taxon>Dikarya</taxon>
        <taxon>Basidiomycota</taxon>
        <taxon>Agaricomycotina</taxon>
        <taxon>Agaricomycetes</taxon>
        <taxon>Agaricomycetidae</taxon>
        <taxon>Boletales</taxon>
        <taxon>Coniophorineae</taxon>
        <taxon>Hygrophoropsidaceae</taxon>
        <taxon>Hygrophoropsis</taxon>
    </lineage>
</organism>
<gene>
    <name evidence="1" type="ORF">BJ138DRAFT_1125955</name>
</gene>
<sequence>MLGARTKQVFAYGRRGHRIINVSDHDPGSGSNPIHITDSPFKSNQRENNNHGNTIYDHSPSPPRKRKPKAIAVQKRSPAKSHSPLAVKMLKKRLAGDGPKSKKLAKLDLDLDAPTPRRQPLTPLHSNYASPLHLNLNLPLHAAAKKRSTRVASTARAPKPKPVSPVVAVDITLFDDHGRRLSQEHRVARTDVQINPVTCTAARTRTVAPDGVGVKRKGKGTGNLKVPAVAAKLEAHAIPSKSKSQPTLSKLKPKSKPRRLNSPSRSIIIDSDSPSHPREDEDSDTDTEVEKAPRPPKKLAGTRRAKTARIVVISSDESESEGEGDDADTRTQTQTQTQNTAARLTKARTVSSTRLAQQVQVVIPPPAFKLPKVKVDVPSAQADASNAKVKAPKPTVKSKPKPPSKSPSESSSSSSSPPPTPPPPRAVHAHTSKFAPAPIPPRLSQPPPTKPQTHARPLTPIKRGLFRAPCPPTPSTPTECDLDLELELELEKLDLSPPPSPSVDEDTGGAKSERELGAQPAYLRPLLSACGQASPHEFSAFIETFPFDPIVRPSGDEFDGGEGDGDDDTNSEGGTNSDVRFKKIGEASYSEVFGIGDVVLKVIPLRAEDTGNHSSHAENPNNNAHDNNYTHDDPDTPAPSDARDVLKEMIVTRELGAVCAASGFVRLLRTYVVRGRYPSLLLDLWDAYEARKGSEGVRPDGFPVSQVYAIIVLPNGGPDLEAFAFKTRRAGSPAKTGTGAWHQACGVFWQVARALEQAEDLVAFEHRDLHWGQILVRDVTVPAPRKTAGKGKLPMDDVRFGVRATIIDLGLSRMEAVGSGSETDTKTYWTPFDEEIFEGEGDYQFDVYRMMRAYNGDSWEEYRPLTNVMWLHYLVQKLLHSKRLKPPSVSSKSAALASSKRASVSAAGYDERECYECLVEMERVLKETVDVAMVKVKPGKGRRRTVMPAAGLKPAHAGLGTAGAVVGYGALRGWME</sequence>
<evidence type="ECO:0000313" key="2">
    <source>
        <dbReference type="Proteomes" id="UP000790377"/>
    </source>
</evidence>
<keyword evidence="2" id="KW-1185">Reference proteome</keyword>